<dbReference type="PANTHER" id="PTHR42760">
    <property type="entry name" value="SHORT-CHAIN DEHYDROGENASES/REDUCTASES FAMILY MEMBER"/>
    <property type="match status" value="1"/>
</dbReference>
<evidence type="ECO:0000259" key="2">
    <source>
        <dbReference type="SMART" id="SM00822"/>
    </source>
</evidence>
<dbReference type="SUPFAM" id="SSF51735">
    <property type="entry name" value="NAD(P)-binding Rossmann-fold domains"/>
    <property type="match status" value="1"/>
</dbReference>
<sequence>MQRRILTEFLDRLVPANRLNRAHIPSITSSPHIYSAAMTSPLTHEKEPINTAIVDTRSLKDSELSLFLYRSSSQIAQNVQRNGRILFLSTLDPLQSSMVEGLVRSLSKELASSKGATCNLGLTSSPDSPTSQLADFFLSNRSAFVNGQVVRQQPKLQEPESDICVVTGGARGIGLEIAKRLKSGSRCNKVYVVDHPSSDFSAATECGFETIGLDITAPDTPSKIMSAIDAPIGCLVHSAGITADKTMKRMSLQSWRSCLDVNLHSIIKLDSTFENKNFFDKGCRIVGVASTSGIAGNVGQCNYAASKSGLIGWSEKFNLINENISYNTVAPGFIQTQMTDKLPPMVTFMATKIMTPLKAKGQVEDVAEVCGMLVEGDFRGERVRVCGGMLIGK</sequence>
<dbReference type="InterPro" id="IPR036291">
    <property type="entry name" value="NAD(P)-bd_dom_sf"/>
</dbReference>
<dbReference type="InterPro" id="IPR002347">
    <property type="entry name" value="SDR_fam"/>
</dbReference>
<protein>
    <recommendedName>
        <fullName evidence="2">Ketoreductase domain-containing protein</fullName>
    </recommendedName>
</protein>
<evidence type="ECO:0000313" key="3">
    <source>
        <dbReference type="EMBL" id="GMH82793.1"/>
    </source>
</evidence>
<dbReference type="AlphaFoldDB" id="A0A9W7B9L3"/>
<evidence type="ECO:0000313" key="4">
    <source>
        <dbReference type="Proteomes" id="UP001165160"/>
    </source>
</evidence>
<dbReference type="SMART" id="SM00822">
    <property type="entry name" value="PKS_KR"/>
    <property type="match status" value="1"/>
</dbReference>
<evidence type="ECO:0000256" key="1">
    <source>
        <dbReference type="ARBA" id="ARBA00006484"/>
    </source>
</evidence>
<feature type="domain" description="Ketoreductase" evidence="2">
    <location>
        <begin position="162"/>
        <end position="327"/>
    </location>
</feature>
<organism evidence="3 4">
    <name type="scientific">Triparma verrucosa</name>
    <dbReference type="NCBI Taxonomy" id="1606542"/>
    <lineage>
        <taxon>Eukaryota</taxon>
        <taxon>Sar</taxon>
        <taxon>Stramenopiles</taxon>
        <taxon>Ochrophyta</taxon>
        <taxon>Bolidophyceae</taxon>
        <taxon>Parmales</taxon>
        <taxon>Triparmaceae</taxon>
        <taxon>Triparma</taxon>
    </lineage>
</organism>
<dbReference type="Pfam" id="PF00106">
    <property type="entry name" value="adh_short"/>
    <property type="match status" value="1"/>
</dbReference>
<reference evidence="4" key="1">
    <citation type="journal article" date="2023" name="Commun. Biol.">
        <title>Genome analysis of Parmales, the sister group of diatoms, reveals the evolutionary specialization of diatoms from phago-mixotrophs to photoautotrophs.</title>
        <authorList>
            <person name="Ban H."/>
            <person name="Sato S."/>
            <person name="Yoshikawa S."/>
            <person name="Yamada K."/>
            <person name="Nakamura Y."/>
            <person name="Ichinomiya M."/>
            <person name="Sato N."/>
            <person name="Blanc-Mathieu R."/>
            <person name="Endo H."/>
            <person name="Kuwata A."/>
            <person name="Ogata H."/>
        </authorList>
    </citation>
    <scope>NUCLEOTIDE SEQUENCE [LARGE SCALE GENOMIC DNA]</scope>
    <source>
        <strain evidence="4">NIES 3699</strain>
    </source>
</reference>
<comment type="similarity">
    <text evidence="1">Belongs to the short-chain dehydrogenases/reductases (SDR) family.</text>
</comment>
<dbReference type="InterPro" id="IPR057326">
    <property type="entry name" value="KR_dom"/>
</dbReference>
<dbReference type="GO" id="GO:0016616">
    <property type="term" value="F:oxidoreductase activity, acting on the CH-OH group of donors, NAD or NADP as acceptor"/>
    <property type="evidence" value="ECO:0007669"/>
    <property type="project" value="UniProtKB-ARBA"/>
</dbReference>
<dbReference type="Proteomes" id="UP001165160">
    <property type="component" value="Unassembled WGS sequence"/>
</dbReference>
<accession>A0A9W7B9L3</accession>
<gene>
    <name evidence="3" type="ORF">TrVE_jg11629</name>
</gene>
<proteinExistence type="inferred from homology"/>
<keyword evidence="4" id="KW-1185">Reference proteome</keyword>
<comment type="caution">
    <text evidence="3">The sequence shown here is derived from an EMBL/GenBank/DDBJ whole genome shotgun (WGS) entry which is preliminary data.</text>
</comment>
<dbReference type="PANTHER" id="PTHR42760:SF78">
    <property type="entry name" value="3-OXOACYL-[ACYL-CARRIER-PROTEIN] REDUCTASE [NADH]"/>
    <property type="match status" value="1"/>
</dbReference>
<dbReference type="PRINTS" id="PR00081">
    <property type="entry name" value="GDHRDH"/>
</dbReference>
<dbReference type="EMBL" id="BRXX01000019">
    <property type="protein sequence ID" value="GMH82793.1"/>
    <property type="molecule type" value="Genomic_DNA"/>
</dbReference>
<dbReference type="Gene3D" id="3.40.50.720">
    <property type="entry name" value="NAD(P)-binding Rossmann-like Domain"/>
    <property type="match status" value="2"/>
</dbReference>
<name>A0A9W7B9L3_9STRA</name>